<evidence type="ECO:0000313" key="9">
    <source>
        <dbReference type="Proteomes" id="UP001516023"/>
    </source>
</evidence>
<keyword evidence="2" id="KW-0843">Virulence</keyword>
<keyword evidence="4" id="KW-0378">Hydrolase</keyword>
<dbReference type="GO" id="GO:0006508">
    <property type="term" value="P:proteolysis"/>
    <property type="evidence" value="ECO:0007669"/>
    <property type="project" value="UniProtKB-KW"/>
</dbReference>
<dbReference type="PROSITE" id="PS50240">
    <property type="entry name" value="TRYPSIN_DOM"/>
    <property type="match status" value="1"/>
</dbReference>
<dbReference type="InterPro" id="IPR001314">
    <property type="entry name" value="Peptidase_S1A"/>
</dbReference>
<dbReference type="Gene3D" id="2.40.10.10">
    <property type="entry name" value="Trypsin-like serine proteases"/>
    <property type="match status" value="2"/>
</dbReference>
<dbReference type="InterPro" id="IPR018114">
    <property type="entry name" value="TRYPSIN_HIS"/>
</dbReference>
<feature type="transmembrane region" description="Helical" evidence="6">
    <location>
        <begin position="18"/>
        <end position="36"/>
    </location>
</feature>
<dbReference type="PANTHER" id="PTHR24276:SF91">
    <property type="entry name" value="AT26814P-RELATED"/>
    <property type="match status" value="1"/>
</dbReference>
<dbReference type="SMART" id="SM00020">
    <property type="entry name" value="Tryp_SPc"/>
    <property type="match status" value="1"/>
</dbReference>
<dbReference type="Pfam" id="PF00089">
    <property type="entry name" value="Trypsin"/>
    <property type="match status" value="2"/>
</dbReference>
<reference evidence="8 9" key="1">
    <citation type="journal article" date="2020" name="G3 (Bethesda)">
        <title>Improved Reference Genome for Cyclotella cryptica CCMP332, a Model for Cell Wall Morphogenesis, Salinity Adaptation, and Lipid Production in Diatoms (Bacillariophyta).</title>
        <authorList>
            <person name="Roberts W.R."/>
            <person name="Downey K.M."/>
            <person name="Ruck E.C."/>
            <person name="Traller J.C."/>
            <person name="Alverson A.J."/>
        </authorList>
    </citation>
    <scope>NUCLEOTIDE SEQUENCE [LARGE SCALE GENOMIC DNA]</scope>
    <source>
        <strain evidence="8 9">CCMP332</strain>
    </source>
</reference>
<name>A0ABD3QM97_9STRA</name>
<comment type="caution">
    <text evidence="8">The sequence shown here is derived from an EMBL/GenBank/DDBJ whole genome shotgun (WGS) entry which is preliminary data.</text>
</comment>
<organism evidence="8 9">
    <name type="scientific">Cyclotella cryptica</name>
    <dbReference type="NCBI Taxonomy" id="29204"/>
    <lineage>
        <taxon>Eukaryota</taxon>
        <taxon>Sar</taxon>
        <taxon>Stramenopiles</taxon>
        <taxon>Ochrophyta</taxon>
        <taxon>Bacillariophyta</taxon>
        <taxon>Coscinodiscophyceae</taxon>
        <taxon>Thalassiosirophycidae</taxon>
        <taxon>Stephanodiscales</taxon>
        <taxon>Stephanodiscaceae</taxon>
        <taxon>Cyclotella</taxon>
    </lineage>
</organism>
<feature type="region of interest" description="Disordered" evidence="5">
    <location>
        <begin position="562"/>
        <end position="582"/>
    </location>
</feature>
<dbReference type="InterPro" id="IPR033116">
    <property type="entry name" value="TRYPSIN_SER"/>
</dbReference>
<evidence type="ECO:0000313" key="8">
    <source>
        <dbReference type="EMBL" id="KAL3801519.1"/>
    </source>
</evidence>
<keyword evidence="9" id="KW-1185">Reference proteome</keyword>
<dbReference type="PROSITE" id="PS51257">
    <property type="entry name" value="PROKAR_LIPOPROTEIN"/>
    <property type="match status" value="1"/>
</dbReference>
<dbReference type="PRINTS" id="PR00722">
    <property type="entry name" value="CHYMOTRYPSIN"/>
</dbReference>
<keyword evidence="6" id="KW-0812">Transmembrane</keyword>
<evidence type="ECO:0000256" key="6">
    <source>
        <dbReference type="SAM" id="Phobius"/>
    </source>
</evidence>
<keyword evidence="6" id="KW-0472">Membrane</keyword>
<keyword evidence="4" id="KW-0720">Serine protease</keyword>
<dbReference type="AlphaFoldDB" id="A0ABD3QM97"/>
<proteinExistence type="inferred from homology"/>
<dbReference type="CDD" id="cd00190">
    <property type="entry name" value="Tryp_SPc"/>
    <property type="match status" value="1"/>
</dbReference>
<dbReference type="InterPro" id="IPR050430">
    <property type="entry name" value="Peptidase_S1"/>
</dbReference>
<evidence type="ECO:0000259" key="7">
    <source>
        <dbReference type="PROSITE" id="PS50240"/>
    </source>
</evidence>
<keyword evidence="6" id="KW-1133">Transmembrane helix</keyword>
<evidence type="ECO:0000256" key="1">
    <source>
        <dbReference type="ARBA" id="ARBA00007664"/>
    </source>
</evidence>
<feature type="domain" description="Peptidase S1" evidence="7">
    <location>
        <begin position="188"/>
        <end position="476"/>
    </location>
</feature>
<dbReference type="InterPro" id="IPR043504">
    <property type="entry name" value="Peptidase_S1_PA_chymotrypsin"/>
</dbReference>
<dbReference type="PROSITE" id="PS00135">
    <property type="entry name" value="TRYPSIN_SER"/>
    <property type="match status" value="1"/>
</dbReference>
<gene>
    <name evidence="8" type="ORF">HJC23_000957</name>
</gene>
<sequence length="637" mass="70118">MGQNRPSTFLKTRHSRRVVLAFAGFVSISCAFYYILSAQHVNLVAFILDRRRVVEASSRHMLRNDGRSNNQSIGVVVNDSAGLLVEIASPVDSSELQSTSLLWSKSTDVHGLQHANSSEPINASFAYDGQLDIKSNDSALLTGNVTKDSQGLLVEVASELNPAQHLDLSQSSNDAININEMPLKQTKIINGISTPRSAYPFIVRLHSANPGNNPDDVPYFFYCGGTLISPDIILTAAHCIGDEAYVDIYNLDEEKTMSYKIVKSVIHPMYERAFFGHDFALIKIERPHVEVVTVDDDIGGNEPYWSLVNDYIWNDQPPIMRLHRYDESSVKCTSLSRAESAKVTTLKVLGYGRISFPDGPISYSSLRSADVNYLLSDVCNEKYLNAPSNALANKVEGVIVTSDMLCANDNEDKQDACSGDSGGPLLAQIPVSESADDGLWSLVGVVSWGIGCALSEYPGVYSRVAEEIGWIESTICNKENGLSVFSCIPDRYGELHLRDYALEASANKRQAGSRTMAWNHPFTGLSRDRIHLNFSFSTNGSIRQSLINKKACELLQGTIVTSAPSSKPTSRPKKGRPSKVGLGMNINCSKENKSDVRYFFANDKSVHDCFWVKSKCKSRCVDYSSCCPETCSQARCQ</sequence>
<dbReference type="EMBL" id="JABMIG020000026">
    <property type="protein sequence ID" value="KAL3801519.1"/>
    <property type="molecule type" value="Genomic_DNA"/>
</dbReference>
<dbReference type="SUPFAM" id="SSF50494">
    <property type="entry name" value="Trypsin-like serine proteases"/>
    <property type="match status" value="1"/>
</dbReference>
<dbReference type="GO" id="GO:0008236">
    <property type="term" value="F:serine-type peptidase activity"/>
    <property type="evidence" value="ECO:0007669"/>
    <property type="project" value="UniProtKB-KW"/>
</dbReference>
<evidence type="ECO:0000256" key="5">
    <source>
        <dbReference type="SAM" id="MobiDB-lite"/>
    </source>
</evidence>
<dbReference type="InterPro" id="IPR001254">
    <property type="entry name" value="Trypsin_dom"/>
</dbReference>
<comment type="similarity">
    <text evidence="1">Belongs to the peptidase S1 family.</text>
</comment>
<dbReference type="Proteomes" id="UP001516023">
    <property type="component" value="Unassembled WGS sequence"/>
</dbReference>
<keyword evidence="3" id="KW-1015">Disulfide bond</keyword>
<dbReference type="PROSITE" id="PS00134">
    <property type="entry name" value="TRYPSIN_HIS"/>
    <property type="match status" value="1"/>
</dbReference>
<evidence type="ECO:0000256" key="4">
    <source>
        <dbReference type="RuleBase" id="RU363034"/>
    </source>
</evidence>
<accession>A0ABD3QM97</accession>
<protein>
    <recommendedName>
        <fullName evidence="7">Peptidase S1 domain-containing protein</fullName>
    </recommendedName>
</protein>
<evidence type="ECO:0000256" key="2">
    <source>
        <dbReference type="ARBA" id="ARBA00023026"/>
    </source>
</evidence>
<dbReference type="InterPro" id="IPR009003">
    <property type="entry name" value="Peptidase_S1_PA"/>
</dbReference>
<evidence type="ECO:0000256" key="3">
    <source>
        <dbReference type="ARBA" id="ARBA00023157"/>
    </source>
</evidence>
<dbReference type="FunFam" id="2.40.10.10:FF:000002">
    <property type="entry name" value="Transmembrane protease serine"/>
    <property type="match status" value="1"/>
</dbReference>
<dbReference type="PANTHER" id="PTHR24276">
    <property type="entry name" value="POLYSERASE-RELATED"/>
    <property type="match status" value="1"/>
</dbReference>
<keyword evidence="4" id="KW-0645">Protease</keyword>